<dbReference type="Pfam" id="PF00646">
    <property type="entry name" value="F-box"/>
    <property type="match status" value="1"/>
</dbReference>
<dbReference type="InterPro" id="IPR001810">
    <property type="entry name" value="F-box_dom"/>
</dbReference>
<evidence type="ECO:0000259" key="1">
    <source>
        <dbReference type="PROSITE" id="PS50181"/>
    </source>
</evidence>
<dbReference type="Proteomes" id="UP000095282">
    <property type="component" value="Unplaced"/>
</dbReference>
<dbReference type="PANTHER" id="PTHR21503">
    <property type="entry name" value="F-BOX-CONTAINING HYPOTHETICAL PROTEIN C.ELEGANS"/>
    <property type="match status" value="1"/>
</dbReference>
<dbReference type="PANTHER" id="PTHR21503:SF8">
    <property type="entry name" value="F-BOX ASSOCIATED DOMAIN-CONTAINING PROTEIN-RELATED"/>
    <property type="match status" value="1"/>
</dbReference>
<evidence type="ECO:0000313" key="3">
    <source>
        <dbReference type="WBParaSite" id="Csp11.Scaffold628.g6972.t2"/>
    </source>
</evidence>
<dbReference type="eggNOG" id="ENOG502TIGW">
    <property type="taxonomic scope" value="Eukaryota"/>
</dbReference>
<dbReference type="WBParaSite" id="Csp11.Scaffold628.g6972.t2">
    <property type="protein sequence ID" value="Csp11.Scaffold628.g6972.t2"/>
    <property type="gene ID" value="Csp11.Scaffold628.g6972"/>
</dbReference>
<keyword evidence="2" id="KW-1185">Reference proteome</keyword>
<evidence type="ECO:0000313" key="2">
    <source>
        <dbReference type="Proteomes" id="UP000095282"/>
    </source>
</evidence>
<dbReference type="PROSITE" id="PS50181">
    <property type="entry name" value="FBOX"/>
    <property type="match status" value="1"/>
</dbReference>
<dbReference type="AlphaFoldDB" id="A0A1I7TL26"/>
<reference evidence="3" key="1">
    <citation type="submission" date="2016-11" db="UniProtKB">
        <authorList>
            <consortium name="WormBaseParasite"/>
        </authorList>
    </citation>
    <scope>IDENTIFICATION</scope>
</reference>
<proteinExistence type="predicted"/>
<protein>
    <submittedName>
        <fullName evidence="3">F-box domain-containing protein</fullName>
    </submittedName>
</protein>
<sequence length="342" mass="40758">MAFPLLKLPSLAYEEVLLNFNVPDLVDFSLLSSRCHRIIRSTRFPLTGIEVCVGGFDSDCLMFCNNSPRPIAVWEFTKERWRKVSDTENGWRRIGRTRIRIQKEPDWRSTKIQTKNMKVAFDYVRDLFRLPVTGYSLSDKEQQMYPQYFGITKCEEMYIWVHHEIPIDELKYILEKMEISKKLTLYLKENNDFECDFVQFSMDKLIIKRAFWITRETFLAMDCARITLQGNKDLPIRDFVSQWLLSKNTRFEWLKMTGSMRWNGEDINWNDGFEPMKWNPAIRGRNFKISHFQRVDCENGIDFLRDDGILATVVKAELGLIYFIVWHKRFQSEADDLQLDSW</sequence>
<organism evidence="2 3">
    <name type="scientific">Caenorhabditis tropicalis</name>
    <dbReference type="NCBI Taxonomy" id="1561998"/>
    <lineage>
        <taxon>Eukaryota</taxon>
        <taxon>Metazoa</taxon>
        <taxon>Ecdysozoa</taxon>
        <taxon>Nematoda</taxon>
        <taxon>Chromadorea</taxon>
        <taxon>Rhabditida</taxon>
        <taxon>Rhabditina</taxon>
        <taxon>Rhabditomorpha</taxon>
        <taxon>Rhabditoidea</taxon>
        <taxon>Rhabditidae</taxon>
        <taxon>Peloderinae</taxon>
        <taxon>Caenorhabditis</taxon>
    </lineage>
</organism>
<accession>A0A1I7TL26</accession>
<name>A0A1I7TL26_9PELO</name>
<feature type="domain" description="F-box" evidence="1">
    <location>
        <begin position="2"/>
        <end position="44"/>
    </location>
</feature>